<reference evidence="2 3" key="1">
    <citation type="submission" date="2017-04" db="EMBL/GenBank/DDBJ databases">
        <authorList>
            <person name="Varghese N."/>
            <person name="Submissions S."/>
        </authorList>
    </citation>
    <scope>NUCLEOTIDE SEQUENCE [LARGE SCALE GENOMIC DNA]</scope>
    <source>
        <strain evidence="2 3">VKM Ac-1784</strain>
    </source>
</reference>
<dbReference type="SUPFAM" id="SSF46785">
    <property type="entry name" value="Winged helix' DNA-binding domain"/>
    <property type="match status" value="2"/>
</dbReference>
<dbReference type="Gene3D" id="1.10.10.10">
    <property type="entry name" value="Winged helix-like DNA-binding domain superfamily/Winged helix DNA-binding domain"/>
    <property type="match status" value="2"/>
</dbReference>
<evidence type="ECO:0000259" key="1">
    <source>
        <dbReference type="PROSITE" id="PS50995"/>
    </source>
</evidence>
<dbReference type="RefSeq" id="WP_086472854.1">
    <property type="nucleotide sequence ID" value="NZ_FXWJ01000001.1"/>
</dbReference>
<dbReference type="Pfam" id="PF12802">
    <property type="entry name" value="MarR_2"/>
    <property type="match status" value="2"/>
</dbReference>
<gene>
    <name evidence="2" type="ORF">SAMN06295909_0684</name>
</gene>
<evidence type="ECO:0000313" key="2">
    <source>
        <dbReference type="EMBL" id="SMQ62075.1"/>
    </source>
</evidence>
<dbReference type="InterPro" id="IPR036390">
    <property type="entry name" value="WH_DNA-bd_sf"/>
</dbReference>
<dbReference type="PANTHER" id="PTHR33164">
    <property type="entry name" value="TRANSCRIPTIONAL REGULATOR, MARR FAMILY"/>
    <property type="match status" value="1"/>
</dbReference>
<proteinExistence type="predicted"/>
<dbReference type="InterPro" id="IPR000835">
    <property type="entry name" value="HTH_MarR-typ"/>
</dbReference>
<dbReference type="InterPro" id="IPR039422">
    <property type="entry name" value="MarR/SlyA-like"/>
</dbReference>
<keyword evidence="3" id="KW-1185">Reference proteome</keyword>
<keyword evidence="2" id="KW-0238">DNA-binding</keyword>
<feature type="domain" description="HTH marR-type" evidence="1">
    <location>
        <begin position="117"/>
        <end position="273"/>
    </location>
</feature>
<accession>A0ABY1R9K7</accession>
<sequence>MQDEAHARAIELLGQFNDRLTRAVDEVFGTRWAEIEEIIALIVIARDSVITTRSLADISGLGRRAISRLIARLKEAGLVTTRSSDRDGRVVEVVLTGHGHEQAEALRTGALALLGDSRELARELGAILQTTGLDAHPSAADPLDLLLDASTAGAKLVTYMPVAATQGRMAARQRAALVYIATHEGVRPGALSEPLEVSHAGAAYLIDQLCDKGFIRRHRNEVADDRRAVILRATPEGLSAVAAVAHGVREERVPLARVFLHIAAWRQPDVVPE</sequence>
<dbReference type="SMART" id="SM00347">
    <property type="entry name" value="HTH_MARR"/>
    <property type="match status" value="2"/>
</dbReference>
<name>A0ABY1R9K7_9MICO</name>
<protein>
    <submittedName>
        <fullName evidence="2">Winged helix DNA-binding domain-containing protein</fullName>
    </submittedName>
</protein>
<dbReference type="EMBL" id="FXWJ01000001">
    <property type="protein sequence ID" value="SMQ62075.1"/>
    <property type="molecule type" value="Genomic_DNA"/>
</dbReference>
<dbReference type="InterPro" id="IPR036388">
    <property type="entry name" value="WH-like_DNA-bd_sf"/>
</dbReference>
<dbReference type="GO" id="GO:0003677">
    <property type="term" value="F:DNA binding"/>
    <property type="evidence" value="ECO:0007669"/>
    <property type="project" value="UniProtKB-KW"/>
</dbReference>
<dbReference type="Proteomes" id="UP000194464">
    <property type="component" value="Unassembled WGS sequence"/>
</dbReference>
<dbReference type="PANTHER" id="PTHR33164:SF43">
    <property type="entry name" value="HTH-TYPE TRANSCRIPTIONAL REPRESSOR YETL"/>
    <property type="match status" value="1"/>
</dbReference>
<evidence type="ECO:0000313" key="3">
    <source>
        <dbReference type="Proteomes" id="UP000194464"/>
    </source>
</evidence>
<comment type="caution">
    <text evidence="2">The sequence shown here is derived from an EMBL/GenBank/DDBJ whole genome shotgun (WGS) entry which is preliminary data.</text>
</comment>
<dbReference type="PROSITE" id="PS50995">
    <property type="entry name" value="HTH_MARR_2"/>
    <property type="match status" value="1"/>
</dbReference>
<organism evidence="2 3">
    <name type="scientific">Plantibacter elymi</name>
    <name type="common">nom. nud.</name>
    <dbReference type="NCBI Taxonomy" id="199708"/>
    <lineage>
        <taxon>Bacteria</taxon>
        <taxon>Bacillati</taxon>
        <taxon>Actinomycetota</taxon>
        <taxon>Actinomycetes</taxon>
        <taxon>Micrococcales</taxon>
        <taxon>Microbacteriaceae</taxon>
        <taxon>Plantibacter</taxon>
    </lineage>
</organism>